<dbReference type="NCBIfam" id="TIGR03296">
    <property type="entry name" value="M6dom_TIGR03296"/>
    <property type="match status" value="1"/>
</dbReference>
<dbReference type="Proteomes" id="UP000277671">
    <property type="component" value="Unassembled WGS sequence"/>
</dbReference>
<dbReference type="SUPFAM" id="SSF55486">
    <property type="entry name" value="Metalloproteases ('zincins'), catalytic domain"/>
    <property type="match status" value="1"/>
</dbReference>
<dbReference type="RefSeq" id="WP_211349308.1">
    <property type="nucleotide sequence ID" value="NZ_RBKT01000001.1"/>
</dbReference>
<dbReference type="InterPro" id="IPR012300">
    <property type="entry name" value="Pept_M6_InhA"/>
</dbReference>
<dbReference type="Pfam" id="PF20773">
    <property type="entry name" value="InhA-like_MAM"/>
    <property type="match status" value="1"/>
</dbReference>
<dbReference type="GO" id="GO:0006508">
    <property type="term" value="P:proteolysis"/>
    <property type="evidence" value="ECO:0007669"/>
    <property type="project" value="InterPro"/>
</dbReference>
<dbReference type="InterPro" id="IPR008757">
    <property type="entry name" value="Peptidase_M6-like_domain"/>
</dbReference>
<evidence type="ECO:0000259" key="2">
    <source>
        <dbReference type="Pfam" id="PF05547"/>
    </source>
</evidence>
<proteinExistence type="predicted"/>
<evidence type="ECO:0000259" key="3">
    <source>
        <dbReference type="Pfam" id="PF20774"/>
    </source>
</evidence>
<feature type="domain" description="Peptidase M6-like" evidence="2">
    <location>
        <begin position="106"/>
        <end position="407"/>
    </location>
</feature>
<dbReference type="PIRSF" id="PIRSF007519">
    <property type="entry name" value="Protease_InhA"/>
    <property type="match status" value="1"/>
</dbReference>
<evidence type="ECO:0000313" key="5">
    <source>
        <dbReference type="Proteomes" id="UP000277671"/>
    </source>
</evidence>
<reference evidence="4 5" key="1">
    <citation type="submission" date="2018-10" db="EMBL/GenBank/DDBJ databases">
        <title>Sequencing the genomes of 1000 actinobacteria strains.</title>
        <authorList>
            <person name="Klenk H.-P."/>
        </authorList>
    </citation>
    <scope>NUCLEOTIDE SEQUENCE [LARGE SCALE GENOMIC DNA]</scope>
    <source>
        <strain evidence="4 5">DSM 45175</strain>
    </source>
</reference>
<dbReference type="PANTHER" id="PTHR41775:SF1">
    <property type="entry name" value="PEPTIDASE M6-LIKE DOMAIN-CONTAINING PROTEIN"/>
    <property type="match status" value="1"/>
</dbReference>
<dbReference type="GO" id="GO:0008233">
    <property type="term" value="F:peptidase activity"/>
    <property type="evidence" value="ECO:0007669"/>
    <property type="project" value="InterPro"/>
</dbReference>
<feature type="compositionally biased region" description="Basic and acidic residues" evidence="1">
    <location>
        <begin position="133"/>
        <end position="144"/>
    </location>
</feature>
<dbReference type="PANTHER" id="PTHR41775">
    <property type="entry name" value="SECRETED PROTEIN-RELATED"/>
    <property type="match status" value="1"/>
</dbReference>
<dbReference type="EMBL" id="RBKT01000001">
    <property type="protein sequence ID" value="RKR89769.1"/>
    <property type="molecule type" value="Genomic_DNA"/>
</dbReference>
<feature type="region of interest" description="Disordered" evidence="1">
    <location>
        <begin position="126"/>
        <end position="150"/>
    </location>
</feature>
<dbReference type="Pfam" id="PF05547">
    <property type="entry name" value="Peptidase_M6"/>
    <property type="match status" value="1"/>
</dbReference>
<evidence type="ECO:0000313" key="4">
    <source>
        <dbReference type="EMBL" id="RKR89769.1"/>
    </source>
</evidence>
<comment type="caution">
    <text evidence="4">The sequence shown here is derived from an EMBL/GenBank/DDBJ whole genome shotgun (WGS) entry which is preliminary data.</text>
</comment>
<dbReference type="AlphaFoldDB" id="A0A495JP00"/>
<feature type="domain" description="Immune inhibitor A-like metallopeptidase VEG" evidence="3">
    <location>
        <begin position="603"/>
        <end position="767"/>
    </location>
</feature>
<accession>A0A495JP00</accession>
<gene>
    <name evidence="4" type="ORF">BDK92_4125</name>
</gene>
<keyword evidence="5" id="KW-1185">Reference proteome</keyword>
<dbReference type="InterPro" id="IPR048665">
    <property type="entry name" value="InhA-like_VEG"/>
</dbReference>
<organism evidence="4 5">
    <name type="scientific">Micromonospora pisi</name>
    <dbReference type="NCBI Taxonomy" id="589240"/>
    <lineage>
        <taxon>Bacteria</taxon>
        <taxon>Bacillati</taxon>
        <taxon>Actinomycetota</taxon>
        <taxon>Actinomycetes</taxon>
        <taxon>Micromonosporales</taxon>
        <taxon>Micromonosporaceae</taxon>
        <taxon>Micromonospora</taxon>
    </lineage>
</organism>
<sequence>MRRDVSAGMASVAAVVLAAGFVSVPAYGAPKPSPTSSARVTGVDQDPTSVHREDNLPHPLGDQQDALRREAIADLLSGKSAPQQRNGSEVVRVKGNRWVEVKKKPAKVDPIFSILVEFGDQVNPQYGGTVGPKHNEIAPRDRNWDGSATDDNSTIWQEDFNRQSYLDLMYSTKKESMASFYLDQSGGKYTVGGDVSDWVTVPYNEARYGSNNVVETEGETYWPFVEDTAQAWYESQLAAGKTKAQITQYLKQFDIWDRYDFDGDGDFNEPDGYVDHFQAIHAGEGEEAGGGAQGADAIWSHRWYAYPTRMGDTGPSYNERGGVPLGDSGLWIGDYTTEPENGGLGVFAHEFGHDLGLPDLYDVTNRTENGTGFWSLMSGGSWLNKGGDNIGSTPGYMGPWEKMFLGWLDYKVVNQGSGTKYEILGPAGDNNGPLPQAVVVNLPSKRKYVEYNTPTSGQYEWWTGSADDLDIKLTRDLDLTGATTASLDAKGWYDIEEGFDFLFAQVSVDGGQNWVQVGDRIDANSGGWQDLSWDLSPWAGQTVKFRFRYYSDGGYHLAGAFLDDLKLVKNGAVAWSDDVESGDNGWTSAGWSRFTGTVDEQVPNFYIAENRQYVGYDKGLKTGPYNYGWTDTKPKWVERFPYQDGLLIWQVDYSQDDNNTSTHPGQGLVLPIDARPTPIAWPGTCAVTPYNPQGLCLLANRRQPFDATFGRQKTDAITLHRLGVPLQVPSRPGIPTFDDSDPNRYWSAANPANSVKVAGTGTKIEVVLELGLPLGTSLIKVSTPRR</sequence>
<dbReference type="Pfam" id="PF20774">
    <property type="entry name" value="InhA-like_VEG"/>
    <property type="match status" value="1"/>
</dbReference>
<evidence type="ECO:0000256" key="1">
    <source>
        <dbReference type="SAM" id="MobiDB-lite"/>
    </source>
</evidence>
<protein>
    <submittedName>
        <fullName evidence="4">Immune inhibitor A</fullName>
    </submittedName>
</protein>
<name>A0A495JP00_9ACTN</name>
<feature type="region of interest" description="Disordered" evidence="1">
    <location>
        <begin position="28"/>
        <end position="62"/>
    </location>
</feature>